<accession>A0A9P8PPX8</accession>
<keyword evidence="2" id="KW-1185">Reference proteome</keyword>
<reference evidence="1" key="2">
    <citation type="submission" date="2021-01" db="EMBL/GenBank/DDBJ databases">
        <authorList>
            <person name="Schikora-Tamarit M.A."/>
        </authorList>
    </citation>
    <scope>NUCLEOTIDE SEQUENCE</scope>
    <source>
        <strain evidence="1">CBS2887</strain>
    </source>
</reference>
<organism evidence="1 2">
    <name type="scientific">Wickerhamomyces pijperi</name>
    <name type="common">Yeast</name>
    <name type="synonym">Pichia pijperi</name>
    <dbReference type="NCBI Taxonomy" id="599730"/>
    <lineage>
        <taxon>Eukaryota</taxon>
        <taxon>Fungi</taxon>
        <taxon>Dikarya</taxon>
        <taxon>Ascomycota</taxon>
        <taxon>Saccharomycotina</taxon>
        <taxon>Saccharomycetes</taxon>
        <taxon>Phaffomycetales</taxon>
        <taxon>Wickerhamomycetaceae</taxon>
        <taxon>Wickerhamomyces</taxon>
    </lineage>
</organism>
<comment type="caution">
    <text evidence="1">The sequence shown here is derived from an EMBL/GenBank/DDBJ whole genome shotgun (WGS) entry which is preliminary data.</text>
</comment>
<evidence type="ECO:0000313" key="1">
    <source>
        <dbReference type="EMBL" id="KAH3676133.1"/>
    </source>
</evidence>
<evidence type="ECO:0000313" key="2">
    <source>
        <dbReference type="Proteomes" id="UP000774326"/>
    </source>
</evidence>
<name>A0A9P8PPX8_WICPI</name>
<proteinExistence type="predicted"/>
<reference evidence="1" key="1">
    <citation type="journal article" date="2021" name="Open Biol.">
        <title>Shared evolutionary footprints suggest mitochondrial oxidative damage underlies multiple complex I losses in fungi.</title>
        <authorList>
            <person name="Schikora-Tamarit M.A."/>
            <person name="Marcet-Houben M."/>
            <person name="Nosek J."/>
            <person name="Gabaldon T."/>
        </authorList>
    </citation>
    <scope>NUCLEOTIDE SEQUENCE</scope>
    <source>
        <strain evidence="1">CBS2887</strain>
    </source>
</reference>
<dbReference type="AlphaFoldDB" id="A0A9P8PPX8"/>
<dbReference type="Proteomes" id="UP000774326">
    <property type="component" value="Unassembled WGS sequence"/>
</dbReference>
<protein>
    <submittedName>
        <fullName evidence="1">Uncharacterized protein</fullName>
    </submittedName>
</protein>
<sequence>MDKPACLKATGTARAGAVVKSCGFCSASPQPAILANGVKFNSASFFSETRIKAAPPSLIGEALAAVTYGALVMDSAPPTTTMSAEPVKMDWAPIMVALVPEAQTLLMVEALVLTPNPDLMATCLAGF</sequence>
<gene>
    <name evidence="1" type="ORF">WICPIJ_009204</name>
</gene>
<dbReference type="EMBL" id="JAEUBG010005319">
    <property type="protein sequence ID" value="KAH3676133.1"/>
    <property type="molecule type" value="Genomic_DNA"/>
</dbReference>